<gene>
    <name evidence="1" type="ORF">BKA15_004755</name>
</gene>
<organism evidence="1 2">
    <name type="scientific">Microlunatus parietis</name>
    <dbReference type="NCBI Taxonomy" id="682979"/>
    <lineage>
        <taxon>Bacteria</taxon>
        <taxon>Bacillati</taxon>
        <taxon>Actinomycetota</taxon>
        <taxon>Actinomycetes</taxon>
        <taxon>Propionibacteriales</taxon>
        <taxon>Propionibacteriaceae</taxon>
        <taxon>Microlunatus</taxon>
    </lineage>
</organism>
<dbReference type="Proteomes" id="UP000569914">
    <property type="component" value="Unassembled WGS sequence"/>
</dbReference>
<dbReference type="RefSeq" id="WP_179754906.1">
    <property type="nucleotide sequence ID" value="NZ_JACCBU010000001.1"/>
</dbReference>
<dbReference type="EMBL" id="JACCBU010000001">
    <property type="protein sequence ID" value="NYE73426.1"/>
    <property type="molecule type" value="Genomic_DNA"/>
</dbReference>
<protein>
    <submittedName>
        <fullName evidence="1">Uncharacterized protein</fullName>
    </submittedName>
</protein>
<evidence type="ECO:0000313" key="2">
    <source>
        <dbReference type="Proteomes" id="UP000569914"/>
    </source>
</evidence>
<sequence length="62" mass="6541">MFLVVTGIWCARPLLPRGTLALRRGLGATVGLSAVLSVHRLELAADVERAGSPRETACSARP</sequence>
<keyword evidence="2" id="KW-1185">Reference proteome</keyword>
<comment type="caution">
    <text evidence="1">The sequence shown here is derived from an EMBL/GenBank/DDBJ whole genome shotgun (WGS) entry which is preliminary data.</text>
</comment>
<dbReference type="AlphaFoldDB" id="A0A7Y9LEV4"/>
<proteinExistence type="predicted"/>
<evidence type="ECO:0000313" key="1">
    <source>
        <dbReference type="EMBL" id="NYE73426.1"/>
    </source>
</evidence>
<accession>A0A7Y9LEV4</accession>
<name>A0A7Y9LEV4_9ACTN</name>
<reference evidence="1 2" key="1">
    <citation type="submission" date="2020-07" db="EMBL/GenBank/DDBJ databases">
        <title>Sequencing the genomes of 1000 actinobacteria strains.</title>
        <authorList>
            <person name="Klenk H.-P."/>
        </authorList>
    </citation>
    <scope>NUCLEOTIDE SEQUENCE [LARGE SCALE GENOMIC DNA]</scope>
    <source>
        <strain evidence="1 2">DSM 22083</strain>
    </source>
</reference>